<feature type="non-terminal residue" evidence="2">
    <location>
        <position position="1"/>
    </location>
</feature>
<evidence type="ECO:0000256" key="1">
    <source>
        <dbReference type="SAM" id="MobiDB-lite"/>
    </source>
</evidence>
<feature type="compositionally biased region" description="Low complexity" evidence="1">
    <location>
        <begin position="167"/>
        <end position="192"/>
    </location>
</feature>
<evidence type="ECO:0000313" key="3">
    <source>
        <dbReference type="Proteomes" id="UP000649617"/>
    </source>
</evidence>
<organism evidence="2 3">
    <name type="scientific">Symbiodinium pilosum</name>
    <name type="common">Dinoflagellate</name>
    <dbReference type="NCBI Taxonomy" id="2952"/>
    <lineage>
        <taxon>Eukaryota</taxon>
        <taxon>Sar</taxon>
        <taxon>Alveolata</taxon>
        <taxon>Dinophyceae</taxon>
        <taxon>Suessiales</taxon>
        <taxon>Symbiodiniaceae</taxon>
        <taxon>Symbiodinium</taxon>
    </lineage>
</organism>
<gene>
    <name evidence="2" type="ORF">SPIL2461_LOCUS12583</name>
</gene>
<dbReference type="OrthoDB" id="414356at2759"/>
<protein>
    <submittedName>
        <fullName evidence="2">Uncharacterized protein</fullName>
    </submittedName>
</protein>
<dbReference type="InterPro" id="IPR036388">
    <property type="entry name" value="WH-like_DNA-bd_sf"/>
</dbReference>
<feature type="compositionally biased region" description="Polar residues" evidence="1">
    <location>
        <begin position="246"/>
        <end position="255"/>
    </location>
</feature>
<dbReference type="Gene3D" id="1.10.10.10">
    <property type="entry name" value="Winged helix-like DNA-binding domain superfamily/Winged helix DNA-binding domain"/>
    <property type="match status" value="1"/>
</dbReference>
<sequence length="339" mass="37418">MLVSIVTKFSGANFGKRARDFCEGIMRGTVIAPAQQEPVPALAAPGGHPYLNKMEHRGGGYAILRALWDAEKSSGYEGFLTVDQICRRAQPYCKEQMGSGFWGGRDRGHGWDSNRCLLNYGLIQKDSQRSWNNGYKGPKDRIRLTEEGRAFVPKMLEKFGDADDCIPLSLTPSQPTQLSQLSQLSDDLLTPTPKKRPRKQRMSLSQSSLEDALQKGSQQPATSFSQKSLEDVLPKSSHQRPVGLATGQTTPSLRQRSLEDVLAKSSQKHLAEDAKEPAPPFSQRSVDDMLMQSSQEPAAENKATDDPLRVVSLDSSDEEGDKEDLPGDSLITEELRDLT</sequence>
<feature type="region of interest" description="Disordered" evidence="1">
    <location>
        <begin position="167"/>
        <end position="339"/>
    </location>
</feature>
<dbReference type="AlphaFoldDB" id="A0A812SPF8"/>
<comment type="caution">
    <text evidence="2">The sequence shown here is derived from an EMBL/GenBank/DDBJ whole genome shotgun (WGS) entry which is preliminary data.</text>
</comment>
<proteinExistence type="predicted"/>
<keyword evidence="3" id="KW-1185">Reference proteome</keyword>
<feature type="compositionally biased region" description="Polar residues" evidence="1">
    <location>
        <begin position="202"/>
        <end position="227"/>
    </location>
</feature>
<dbReference type="EMBL" id="CAJNIZ010026058">
    <property type="protein sequence ID" value="CAE7488893.1"/>
    <property type="molecule type" value="Genomic_DNA"/>
</dbReference>
<dbReference type="Proteomes" id="UP000649617">
    <property type="component" value="Unassembled WGS sequence"/>
</dbReference>
<name>A0A812SPF8_SYMPI</name>
<reference evidence="2" key="1">
    <citation type="submission" date="2021-02" db="EMBL/GenBank/DDBJ databases">
        <authorList>
            <person name="Dougan E. K."/>
            <person name="Rhodes N."/>
            <person name="Thang M."/>
            <person name="Chan C."/>
        </authorList>
    </citation>
    <scope>NUCLEOTIDE SEQUENCE</scope>
</reference>
<accession>A0A812SPF8</accession>
<dbReference type="CDD" id="cd21036">
    <property type="entry name" value="WH_MUS81"/>
    <property type="match status" value="1"/>
</dbReference>
<evidence type="ECO:0000313" key="2">
    <source>
        <dbReference type="EMBL" id="CAE7488893.1"/>
    </source>
</evidence>
<dbReference type="InterPro" id="IPR047417">
    <property type="entry name" value="WHD_MUS81"/>
</dbReference>